<evidence type="ECO:0000256" key="4">
    <source>
        <dbReference type="ARBA" id="ARBA00022692"/>
    </source>
</evidence>
<dbReference type="InterPro" id="IPR012910">
    <property type="entry name" value="Plug_dom"/>
</dbReference>
<evidence type="ECO:0000256" key="1">
    <source>
        <dbReference type="ARBA" id="ARBA00004571"/>
    </source>
</evidence>
<dbReference type="OrthoDB" id="9760333at2"/>
<dbReference type="SUPFAM" id="SSF56935">
    <property type="entry name" value="Porins"/>
    <property type="match status" value="1"/>
</dbReference>
<dbReference type="Gene3D" id="2.170.130.10">
    <property type="entry name" value="TonB-dependent receptor, plug domain"/>
    <property type="match status" value="1"/>
</dbReference>
<keyword evidence="8 10" id="KW-0472">Membrane</keyword>
<evidence type="ECO:0000256" key="5">
    <source>
        <dbReference type="ARBA" id="ARBA00022729"/>
    </source>
</evidence>
<proteinExistence type="inferred from homology"/>
<feature type="signal peptide" evidence="12">
    <location>
        <begin position="1"/>
        <end position="25"/>
    </location>
</feature>
<dbReference type="Proteomes" id="UP000466730">
    <property type="component" value="Unassembled WGS sequence"/>
</dbReference>
<organism evidence="15 16">
    <name type="scientific">Rhodovulum strictum</name>
    <dbReference type="NCBI Taxonomy" id="58314"/>
    <lineage>
        <taxon>Bacteria</taxon>
        <taxon>Pseudomonadati</taxon>
        <taxon>Pseudomonadota</taxon>
        <taxon>Alphaproteobacteria</taxon>
        <taxon>Rhodobacterales</taxon>
        <taxon>Paracoccaceae</taxon>
        <taxon>Rhodovulum</taxon>
    </lineage>
</organism>
<comment type="caution">
    <text evidence="15">The sequence shown here is derived from an EMBL/GenBank/DDBJ whole genome shotgun (WGS) entry which is preliminary data.</text>
</comment>
<evidence type="ECO:0000256" key="8">
    <source>
        <dbReference type="ARBA" id="ARBA00023136"/>
    </source>
</evidence>
<keyword evidence="16" id="KW-1185">Reference proteome</keyword>
<evidence type="ECO:0000256" key="12">
    <source>
        <dbReference type="SAM" id="SignalP"/>
    </source>
</evidence>
<dbReference type="Pfam" id="PF00593">
    <property type="entry name" value="TonB_dep_Rec_b-barrel"/>
    <property type="match status" value="1"/>
</dbReference>
<dbReference type="GO" id="GO:0015889">
    <property type="term" value="P:cobalamin transport"/>
    <property type="evidence" value="ECO:0007669"/>
    <property type="project" value="TreeGrafter"/>
</dbReference>
<comment type="similarity">
    <text evidence="10 11">Belongs to the TonB-dependent receptor family.</text>
</comment>
<dbReference type="PROSITE" id="PS52016">
    <property type="entry name" value="TONB_DEPENDENT_REC_3"/>
    <property type="match status" value="1"/>
</dbReference>
<evidence type="ECO:0000259" key="14">
    <source>
        <dbReference type="Pfam" id="PF07715"/>
    </source>
</evidence>
<dbReference type="GO" id="GO:0006811">
    <property type="term" value="P:monoatomic ion transport"/>
    <property type="evidence" value="ECO:0007669"/>
    <property type="project" value="UniProtKB-KW"/>
</dbReference>
<feature type="chain" id="PRO_5032298220" evidence="12">
    <location>
        <begin position="26"/>
        <end position="603"/>
    </location>
</feature>
<evidence type="ECO:0000256" key="7">
    <source>
        <dbReference type="ARBA" id="ARBA00023077"/>
    </source>
</evidence>
<dbReference type="InterPro" id="IPR036942">
    <property type="entry name" value="Beta-barrel_TonB_sf"/>
</dbReference>
<evidence type="ECO:0000313" key="15">
    <source>
        <dbReference type="EMBL" id="MRH19521.1"/>
    </source>
</evidence>
<accession>A0A844B060</accession>
<dbReference type="AlphaFoldDB" id="A0A844B060"/>
<keyword evidence="4 10" id="KW-0812">Transmembrane</keyword>
<keyword evidence="9 10" id="KW-0998">Cell outer membrane</keyword>
<keyword evidence="3 10" id="KW-1134">Transmembrane beta strand</keyword>
<dbReference type="EMBL" id="WJPO01000001">
    <property type="protein sequence ID" value="MRH19521.1"/>
    <property type="molecule type" value="Genomic_DNA"/>
</dbReference>
<dbReference type="RefSeq" id="WP_153746838.1">
    <property type="nucleotide sequence ID" value="NZ_BAAADI010000002.1"/>
</dbReference>
<comment type="subcellular location">
    <subcellularLocation>
        <location evidence="1 10">Cell outer membrane</location>
        <topology evidence="1 10">Multi-pass membrane protein</topology>
    </subcellularLocation>
</comment>
<protein>
    <submittedName>
        <fullName evidence="15">TonB-dependent receptor</fullName>
    </submittedName>
</protein>
<dbReference type="InterPro" id="IPR039426">
    <property type="entry name" value="TonB-dep_rcpt-like"/>
</dbReference>
<dbReference type="Pfam" id="PF07715">
    <property type="entry name" value="Plug"/>
    <property type="match status" value="1"/>
</dbReference>
<keyword evidence="5 12" id="KW-0732">Signal</keyword>
<evidence type="ECO:0000313" key="16">
    <source>
        <dbReference type="Proteomes" id="UP000466730"/>
    </source>
</evidence>
<dbReference type="InterPro" id="IPR037066">
    <property type="entry name" value="Plug_dom_sf"/>
</dbReference>
<evidence type="ECO:0000256" key="3">
    <source>
        <dbReference type="ARBA" id="ARBA00022452"/>
    </source>
</evidence>
<sequence>MGHMIRKTIALGLGVTALTPLAAFAQQSLLLDEITASASLVPIEINRTGTTVETLDGADIAAGGLSIGQTLALLPGVSITANGGLGATSTLRLRGLGGSYIGVRIDGMDMTDPSSTQTAFNFGTLIAGMPDRIEVLKGTQSALYGSNAVAGVVDITTWRPDAPGFSGRANVEAGSFDTRAATVNLGQKGERGEVALTFSRLTSEGFSARTSDTEKDGFDQTQLVLFAAYDVTDELRIGFSALYSDGTSDYDRSTVDPTGKIDQTRRGLRSFAEFATGAVEHQFALSWVETDRFDAGGFTERFVGERTRIDYLGRMDLGTDLTLAFGADWTEEKAALDADRYEADSAAAFGELQYAVSPALDLALSLRHDSHSDFDNQLSGRAALAWRVQDDLILRAVVGTGYRAPSLYERFGPFGSTTLQPEKSRSAEIGIEKRFGPESFVKATLFHTEIDDLIDFDFGTSTYNQVPGTTTSKGIELSGRHAVSDRVALFGAYTYTDAANPGGRMVRVPRHDLSLGVEAGLTDRLDAQIGIQAVADRTDTNAWPLGPSGIADYTLVNLGLSYAVTDRAQAYLRVENLFDQSYEPVRGYNGAGRAVFVGLRASF</sequence>
<reference evidence="15 16" key="1">
    <citation type="submission" date="2019-11" db="EMBL/GenBank/DDBJ databases">
        <title>Draft Whole-Genome sequence of the marine photosynthetic bacterium Rhodovulum strictum DSM 11289.</title>
        <authorList>
            <person name="Kyndt J.A."/>
            <person name="Meyer T.E."/>
        </authorList>
    </citation>
    <scope>NUCLEOTIDE SEQUENCE [LARGE SCALE GENOMIC DNA]</scope>
    <source>
        <strain evidence="15 16">DSM 11289</strain>
    </source>
</reference>
<evidence type="ECO:0000256" key="11">
    <source>
        <dbReference type="RuleBase" id="RU003357"/>
    </source>
</evidence>
<dbReference type="Gene3D" id="2.40.170.20">
    <property type="entry name" value="TonB-dependent receptor, beta-barrel domain"/>
    <property type="match status" value="1"/>
</dbReference>
<evidence type="ECO:0000256" key="10">
    <source>
        <dbReference type="PROSITE-ProRule" id="PRU01360"/>
    </source>
</evidence>
<dbReference type="PANTHER" id="PTHR30069:SF53">
    <property type="entry name" value="COLICIN I RECEPTOR-RELATED"/>
    <property type="match status" value="1"/>
</dbReference>
<keyword evidence="2 10" id="KW-0813">Transport</keyword>
<evidence type="ECO:0000256" key="2">
    <source>
        <dbReference type="ARBA" id="ARBA00022448"/>
    </source>
</evidence>
<keyword evidence="7 11" id="KW-0798">TonB box</keyword>
<evidence type="ECO:0000256" key="9">
    <source>
        <dbReference type="ARBA" id="ARBA00023237"/>
    </source>
</evidence>
<dbReference type="PANTHER" id="PTHR30069">
    <property type="entry name" value="TONB-DEPENDENT OUTER MEMBRANE RECEPTOR"/>
    <property type="match status" value="1"/>
</dbReference>
<feature type="domain" description="TonB-dependent receptor-like beta-barrel" evidence="13">
    <location>
        <begin position="199"/>
        <end position="577"/>
    </location>
</feature>
<name>A0A844B060_9RHOB</name>
<feature type="domain" description="TonB-dependent receptor plug" evidence="14">
    <location>
        <begin position="47"/>
        <end position="152"/>
    </location>
</feature>
<keyword evidence="6" id="KW-0406">Ion transport</keyword>
<evidence type="ECO:0000259" key="13">
    <source>
        <dbReference type="Pfam" id="PF00593"/>
    </source>
</evidence>
<gene>
    <name evidence="15" type="ORF">GH815_00845</name>
</gene>
<keyword evidence="15" id="KW-0675">Receptor</keyword>
<evidence type="ECO:0000256" key="6">
    <source>
        <dbReference type="ARBA" id="ARBA00023065"/>
    </source>
</evidence>
<dbReference type="GO" id="GO:0009279">
    <property type="term" value="C:cell outer membrane"/>
    <property type="evidence" value="ECO:0007669"/>
    <property type="project" value="UniProtKB-SubCell"/>
</dbReference>
<dbReference type="InterPro" id="IPR000531">
    <property type="entry name" value="Beta-barrel_TonB"/>
</dbReference>
<dbReference type="CDD" id="cd01347">
    <property type="entry name" value="ligand_gated_channel"/>
    <property type="match status" value="1"/>
</dbReference>